<dbReference type="AlphaFoldDB" id="A0A1U7YKK7"/>
<protein>
    <submittedName>
        <fullName evidence="3">Uncharacterized protein LOC104249813</fullName>
    </submittedName>
</protein>
<reference evidence="2" key="1">
    <citation type="journal article" date="2013" name="Genome Biol.">
        <title>Reference genomes and transcriptomes of Nicotiana sylvestris and Nicotiana tomentosiformis.</title>
        <authorList>
            <person name="Sierro N."/>
            <person name="Battey J.N."/>
            <person name="Ouadi S."/>
            <person name="Bovet L."/>
            <person name="Goepfert S."/>
            <person name="Bakaher N."/>
            <person name="Peitsch M.C."/>
            <person name="Ivanov N.V."/>
        </authorList>
    </citation>
    <scope>NUCLEOTIDE SEQUENCE [LARGE SCALE GENOMIC DNA]</scope>
</reference>
<dbReference type="RefSeq" id="XP_009804612.1">
    <property type="nucleotide sequence ID" value="XM_009806310.1"/>
</dbReference>
<name>A0A1U7YKK7_NICSY</name>
<reference evidence="3" key="2">
    <citation type="submission" date="2025-08" db="UniProtKB">
        <authorList>
            <consortium name="RefSeq"/>
        </authorList>
    </citation>
    <scope>IDENTIFICATION</scope>
    <source>
        <tissue evidence="3">Leaf</tissue>
    </source>
</reference>
<dbReference type="STRING" id="4096.A0A1U7YKK7"/>
<accession>A0A1U7YKK7</accession>
<dbReference type="Pfam" id="PF17921">
    <property type="entry name" value="Integrase_H2C2"/>
    <property type="match status" value="1"/>
</dbReference>
<evidence type="ECO:0000259" key="1">
    <source>
        <dbReference type="Pfam" id="PF17921"/>
    </source>
</evidence>
<dbReference type="InterPro" id="IPR041588">
    <property type="entry name" value="Integrase_H2C2"/>
</dbReference>
<dbReference type="SUPFAM" id="SSF56672">
    <property type="entry name" value="DNA/RNA polymerases"/>
    <property type="match status" value="1"/>
</dbReference>
<dbReference type="Gene3D" id="3.30.70.270">
    <property type="match status" value="2"/>
</dbReference>
<dbReference type="Proteomes" id="UP000189701">
    <property type="component" value="Unplaced"/>
</dbReference>
<dbReference type="Gene3D" id="3.10.10.10">
    <property type="entry name" value="HIV Type 1 Reverse Transcriptase, subunit A, domain 1"/>
    <property type="match status" value="1"/>
</dbReference>
<sequence>MAPADLRELKQQLQDLLDKGFIKPSVSPWGAPVLFVKKKDGSLRLCIDYSQGEHENHLRTVLQTLQEHRLYAKFSKCEFWLDSVSFLGHVASKDGIMVDPKKTKAVQKWPRPISHTEIRSVLGLAGYYRRFVQDLSRIAVPLTKLTQKNAKFQWTEESNLVADTLSRKSMGSLAHKRLLAKDIRRLEDTVERIKATQYEDERLYKYKDEALAGKSKDMIVESDGVLRMGDRLCVADVDGLRHAILKEAHNTKYTIHPGSTKMYHDLKQFYWWEGSWDTYLPLAEFGYNNSFQSSIQMASYKALYSRRCRSPIGWFEAGETNLLGPGLVQEAMDKVQLIRQRLLTTQSRQKSYADKRRRDLVFKIGDKVFLRVSPMKDSSQVLEALTIPLDEKLSYEEEPTTIVDRQVRKLRSKEIEFVKVLWRNHTVEEVTWEVEKDM</sequence>
<dbReference type="FunFam" id="3.30.70.270:FF:000020">
    <property type="entry name" value="Transposon Tf2-6 polyprotein-like Protein"/>
    <property type="match status" value="1"/>
</dbReference>
<dbReference type="InterPro" id="IPR050951">
    <property type="entry name" value="Retrovirus_Pol_polyprotein"/>
</dbReference>
<evidence type="ECO:0000313" key="2">
    <source>
        <dbReference type="Proteomes" id="UP000189701"/>
    </source>
</evidence>
<dbReference type="PANTHER" id="PTHR37984">
    <property type="entry name" value="PROTEIN CBG26694"/>
    <property type="match status" value="1"/>
</dbReference>
<dbReference type="eggNOG" id="KOG0017">
    <property type="taxonomic scope" value="Eukaryota"/>
</dbReference>
<evidence type="ECO:0000313" key="3">
    <source>
        <dbReference type="RefSeq" id="XP_009804612.1"/>
    </source>
</evidence>
<dbReference type="InterPro" id="IPR043128">
    <property type="entry name" value="Rev_trsase/Diguanyl_cyclase"/>
</dbReference>
<dbReference type="PANTHER" id="PTHR37984:SF5">
    <property type="entry name" value="PROTEIN NYNRIN-LIKE"/>
    <property type="match status" value="1"/>
</dbReference>
<feature type="domain" description="Integrase zinc-binding" evidence="1">
    <location>
        <begin position="240"/>
        <end position="274"/>
    </location>
</feature>
<keyword evidence="2" id="KW-1185">Reference proteome</keyword>
<organism evidence="2 3">
    <name type="scientific">Nicotiana sylvestris</name>
    <name type="common">Wood tobacco</name>
    <name type="synonym">South American tobacco</name>
    <dbReference type="NCBI Taxonomy" id="4096"/>
    <lineage>
        <taxon>Eukaryota</taxon>
        <taxon>Viridiplantae</taxon>
        <taxon>Streptophyta</taxon>
        <taxon>Embryophyta</taxon>
        <taxon>Tracheophyta</taxon>
        <taxon>Spermatophyta</taxon>
        <taxon>Magnoliopsida</taxon>
        <taxon>eudicotyledons</taxon>
        <taxon>Gunneridae</taxon>
        <taxon>Pentapetalae</taxon>
        <taxon>asterids</taxon>
        <taxon>lamiids</taxon>
        <taxon>Solanales</taxon>
        <taxon>Solanaceae</taxon>
        <taxon>Nicotianoideae</taxon>
        <taxon>Nicotianeae</taxon>
        <taxon>Nicotiana</taxon>
    </lineage>
</organism>
<dbReference type="InterPro" id="IPR043502">
    <property type="entry name" value="DNA/RNA_pol_sf"/>
</dbReference>
<gene>
    <name evidence="3" type="primary">LOC104249813</name>
</gene>
<proteinExistence type="predicted"/>
<dbReference type="Gene3D" id="1.10.340.70">
    <property type="match status" value="1"/>
</dbReference>